<feature type="chain" id="PRO_5008276746" description="CBM1 domain-containing protein" evidence="2">
    <location>
        <begin position="25"/>
        <end position="73"/>
    </location>
</feature>
<evidence type="ECO:0008006" key="5">
    <source>
        <dbReference type="Google" id="ProtNLM"/>
    </source>
</evidence>
<feature type="compositionally biased region" description="Polar residues" evidence="1">
    <location>
        <begin position="36"/>
        <end position="54"/>
    </location>
</feature>
<evidence type="ECO:0000256" key="1">
    <source>
        <dbReference type="SAM" id="MobiDB-lite"/>
    </source>
</evidence>
<organism evidence="3 4">
    <name type="scientific">Linnemannia elongata AG-77</name>
    <dbReference type="NCBI Taxonomy" id="1314771"/>
    <lineage>
        <taxon>Eukaryota</taxon>
        <taxon>Fungi</taxon>
        <taxon>Fungi incertae sedis</taxon>
        <taxon>Mucoromycota</taxon>
        <taxon>Mortierellomycotina</taxon>
        <taxon>Mortierellomycetes</taxon>
        <taxon>Mortierellales</taxon>
        <taxon>Mortierellaceae</taxon>
        <taxon>Linnemannia</taxon>
    </lineage>
</organism>
<evidence type="ECO:0000313" key="3">
    <source>
        <dbReference type="EMBL" id="OAQ34835.1"/>
    </source>
</evidence>
<feature type="signal peptide" evidence="2">
    <location>
        <begin position="1"/>
        <end position="24"/>
    </location>
</feature>
<dbReference type="EMBL" id="KV442016">
    <property type="protein sequence ID" value="OAQ34835.1"/>
    <property type="molecule type" value="Genomic_DNA"/>
</dbReference>
<dbReference type="AlphaFoldDB" id="A0A197KBG6"/>
<proteinExistence type="predicted"/>
<feature type="region of interest" description="Disordered" evidence="1">
    <location>
        <begin position="32"/>
        <end position="58"/>
    </location>
</feature>
<sequence length="73" mass="8067">MRLPMTYNLTLVVLVAITFSQIASMTIVDATPVPVTDSSPETSNDGQPKNTSGQVHCPDDWNPWWGRGYACQR</sequence>
<evidence type="ECO:0000313" key="4">
    <source>
        <dbReference type="Proteomes" id="UP000078512"/>
    </source>
</evidence>
<dbReference type="Proteomes" id="UP000078512">
    <property type="component" value="Unassembled WGS sequence"/>
</dbReference>
<gene>
    <name evidence="3" type="ORF">K457DRAFT_133272</name>
</gene>
<reference evidence="3 4" key="1">
    <citation type="submission" date="2016-05" db="EMBL/GenBank/DDBJ databases">
        <title>Genome sequencing reveals origins of a unique bacterial endosymbiosis in the earliest lineages of terrestrial Fungi.</title>
        <authorList>
            <consortium name="DOE Joint Genome Institute"/>
            <person name="Uehling J."/>
            <person name="Gryganskyi A."/>
            <person name="Hameed K."/>
            <person name="Tschaplinski T."/>
            <person name="Misztal P."/>
            <person name="Wu S."/>
            <person name="Desiro A."/>
            <person name="Vande Pol N."/>
            <person name="Du Z.-Y."/>
            <person name="Zienkiewicz A."/>
            <person name="Zienkiewicz K."/>
            <person name="Morin E."/>
            <person name="Tisserant E."/>
            <person name="Splivallo R."/>
            <person name="Hainaut M."/>
            <person name="Henrissat B."/>
            <person name="Ohm R."/>
            <person name="Kuo A."/>
            <person name="Yan J."/>
            <person name="Lipzen A."/>
            <person name="Nolan M."/>
            <person name="Labutti K."/>
            <person name="Barry K."/>
            <person name="Goldstein A."/>
            <person name="Labbe J."/>
            <person name="Schadt C."/>
            <person name="Tuskan G."/>
            <person name="Grigoriev I."/>
            <person name="Martin F."/>
            <person name="Vilgalys R."/>
            <person name="Bonito G."/>
        </authorList>
    </citation>
    <scope>NUCLEOTIDE SEQUENCE [LARGE SCALE GENOMIC DNA]</scope>
    <source>
        <strain evidence="3 4">AG-77</strain>
    </source>
</reference>
<name>A0A197KBG6_9FUNG</name>
<accession>A0A197KBG6</accession>
<keyword evidence="4" id="KW-1185">Reference proteome</keyword>
<evidence type="ECO:0000256" key="2">
    <source>
        <dbReference type="SAM" id="SignalP"/>
    </source>
</evidence>
<protein>
    <recommendedName>
        <fullName evidence="5">CBM1 domain-containing protein</fullName>
    </recommendedName>
</protein>
<keyword evidence="2" id="KW-0732">Signal</keyword>